<accession>A0ABV8Q4V8</accession>
<feature type="compositionally biased region" description="Low complexity" evidence="4">
    <location>
        <begin position="1"/>
        <end position="15"/>
    </location>
</feature>
<dbReference type="Pfam" id="PF00202">
    <property type="entry name" value="Aminotran_3"/>
    <property type="match status" value="1"/>
</dbReference>
<dbReference type="RefSeq" id="WP_390228437.1">
    <property type="nucleotide sequence ID" value="NZ_JBHSCN010000005.1"/>
</dbReference>
<dbReference type="InterPro" id="IPR015422">
    <property type="entry name" value="PyrdxlP-dep_Trfase_small"/>
</dbReference>
<sequence length="470" mass="49937">MSAGASSSGPAASESDTNSGPLRRAWDEARSADDRTLLQRDSAVYLKQSVSTPCLTSIAGAEGSWLIGTDGTRYLDFHGNSAHQIGYGHPRLIDALTRQLTELPFVPRRFTSDISVRFAESLVAHAPTGLERVLLTTGGSDAVEVALKIARVATGRHRTLSFWESFHGAGFGAASVGGEQLFRGGPLGPLLSGTEHVPPFGCFRDRFGVGHRADQPHTPECGRPLAELIDYTLRVQGDVAAVIAEPMRALPTPAPPGFWESVRRSCDATGTLLIFDEIPTGLGRTGRFSASEHEGVVPDLLVWGKGLGGGAIPVAAVLAKPELDVAQDWALGHYTHEKNPLMARAGLTTLEIIDDEHLVERADRAGAEFLARLRGLAARYEVIGDVRGRGLFFGIELVAGPDDLTPNRRFAESVLYACLRRGLSFKTTMGSVLTLTPPLTISDGELDQALAALEAAFAEVSAEVSGASAA</sequence>
<dbReference type="GO" id="GO:0008483">
    <property type="term" value="F:transaminase activity"/>
    <property type="evidence" value="ECO:0007669"/>
    <property type="project" value="UniProtKB-KW"/>
</dbReference>
<evidence type="ECO:0000256" key="3">
    <source>
        <dbReference type="RuleBase" id="RU003560"/>
    </source>
</evidence>
<protein>
    <submittedName>
        <fullName evidence="5">Aspartate aminotransferase family protein</fullName>
    </submittedName>
</protein>
<dbReference type="PANTHER" id="PTHR43094">
    <property type="entry name" value="AMINOTRANSFERASE"/>
    <property type="match status" value="1"/>
</dbReference>
<evidence type="ECO:0000256" key="2">
    <source>
        <dbReference type="ARBA" id="ARBA00022898"/>
    </source>
</evidence>
<dbReference type="CDD" id="cd00610">
    <property type="entry name" value="OAT_like"/>
    <property type="match status" value="1"/>
</dbReference>
<dbReference type="PROSITE" id="PS00600">
    <property type="entry name" value="AA_TRANSFER_CLASS_3"/>
    <property type="match status" value="1"/>
</dbReference>
<dbReference type="PIRSF" id="PIRSF000521">
    <property type="entry name" value="Transaminase_4ab_Lys_Orn"/>
    <property type="match status" value="1"/>
</dbReference>
<evidence type="ECO:0000256" key="1">
    <source>
        <dbReference type="ARBA" id="ARBA00008954"/>
    </source>
</evidence>
<dbReference type="Proteomes" id="UP001595900">
    <property type="component" value="Unassembled WGS sequence"/>
</dbReference>
<dbReference type="EMBL" id="JBHSCN010000005">
    <property type="protein sequence ID" value="MFC4243405.1"/>
    <property type="molecule type" value="Genomic_DNA"/>
</dbReference>
<dbReference type="NCBIfam" id="NF004755">
    <property type="entry name" value="PRK06082.1"/>
    <property type="match status" value="1"/>
</dbReference>
<dbReference type="InterPro" id="IPR015424">
    <property type="entry name" value="PyrdxlP-dep_Trfase"/>
</dbReference>
<name>A0ABV8Q4V8_9MICO</name>
<gene>
    <name evidence="5" type="ORF">ACFOYW_08470</name>
</gene>
<feature type="region of interest" description="Disordered" evidence="4">
    <location>
        <begin position="1"/>
        <end position="26"/>
    </location>
</feature>
<keyword evidence="5" id="KW-0032">Aminotransferase</keyword>
<evidence type="ECO:0000256" key="4">
    <source>
        <dbReference type="SAM" id="MobiDB-lite"/>
    </source>
</evidence>
<comment type="similarity">
    <text evidence="1 3">Belongs to the class-III pyridoxal-phosphate-dependent aminotransferase family.</text>
</comment>
<dbReference type="InterPro" id="IPR015421">
    <property type="entry name" value="PyrdxlP-dep_Trfase_major"/>
</dbReference>
<proteinExistence type="inferred from homology"/>
<keyword evidence="2 3" id="KW-0663">Pyridoxal phosphate</keyword>
<evidence type="ECO:0000313" key="6">
    <source>
        <dbReference type="Proteomes" id="UP001595900"/>
    </source>
</evidence>
<dbReference type="InterPro" id="IPR005814">
    <property type="entry name" value="Aminotrans_3"/>
</dbReference>
<keyword evidence="5" id="KW-0808">Transferase</keyword>
<dbReference type="InterPro" id="IPR049704">
    <property type="entry name" value="Aminotrans_3_PPA_site"/>
</dbReference>
<reference evidence="6" key="1">
    <citation type="journal article" date="2019" name="Int. J. Syst. Evol. Microbiol.">
        <title>The Global Catalogue of Microorganisms (GCM) 10K type strain sequencing project: providing services to taxonomists for standard genome sequencing and annotation.</title>
        <authorList>
            <consortium name="The Broad Institute Genomics Platform"/>
            <consortium name="The Broad Institute Genome Sequencing Center for Infectious Disease"/>
            <person name="Wu L."/>
            <person name="Ma J."/>
        </authorList>
    </citation>
    <scope>NUCLEOTIDE SEQUENCE [LARGE SCALE GENOMIC DNA]</scope>
    <source>
        <strain evidence="6">CGMCC 1.10363</strain>
    </source>
</reference>
<dbReference type="PANTHER" id="PTHR43094:SF1">
    <property type="entry name" value="AMINOTRANSFERASE CLASS-III"/>
    <property type="match status" value="1"/>
</dbReference>
<keyword evidence="6" id="KW-1185">Reference proteome</keyword>
<organism evidence="5 6">
    <name type="scientific">Gryllotalpicola reticulitermitis</name>
    <dbReference type="NCBI Taxonomy" id="1184153"/>
    <lineage>
        <taxon>Bacteria</taxon>
        <taxon>Bacillati</taxon>
        <taxon>Actinomycetota</taxon>
        <taxon>Actinomycetes</taxon>
        <taxon>Micrococcales</taxon>
        <taxon>Microbacteriaceae</taxon>
        <taxon>Gryllotalpicola</taxon>
    </lineage>
</organism>
<comment type="caution">
    <text evidence="5">The sequence shown here is derived from an EMBL/GenBank/DDBJ whole genome shotgun (WGS) entry which is preliminary data.</text>
</comment>
<dbReference type="SUPFAM" id="SSF53383">
    <property type="entry name" value="PLP-dependent transferases"/>
    <property type="match status" value="1"/>
</dbReference>
<dbReference type="Gene3D" id="3.90.1150.10">
    <property type="entry name" value="Aspartate Aminotransferase, domain 1"/>
    <property type="match status" value="1"/>
</dbReference>
<evidence type="ECO:0000313" key="5">
    <source>
        <dbReference type="EMBL" id="MFC4243405.1"/>
    </source>
</evidence>
<dbReference type="Gene3D" id="3.40.640.10">
    <property type="entry name" value="Type I PLP-dependent aspartate aminotransferase-like (Major domain)"/>
    <property type="match status" value="1"/>
</dbReference>